<name>A0ABS1CFW6_9GAMM</name>
<gene>
    <name evidence="1" type="ORF">CKO31_08510</name>
</gene>
<comment type="caution">
    <text evidence="1">The sequence shown here is derived from an EMBL/GenBank/DDBJ whole genome shotgun (WGS) entry which is preliminary data.</text>
</comment>
<organism evidence="1 2">
    <name type="scientific">Thiohalocapsa halophila</name>
    <dbReference type="NCBI Taxonomy" id="69359"/>
    <lineage>
        <taxon>Bacteria</taxon>
        <taxon>Pseudomonadati</taxon>
        <taxon>Pseudomonadota</taxon>
        <taxon>Gammaproteobacteria</taxon>
        <taxon>Chromatiales</taxon>
        <taxon>Chromatiaceae</taxon>
        <taxon>Thiohalocapsa</taxon>
    </lineage>
</organism>
<accession>A0ABS1CFW6</accession>
<evidence type="ECO:0000313" key="1">
    <source>
        <dbReference type="EMBL" id="MBK1630783.1"/>
    </source>
</evidence>
<evidence type="ECO:0000313" key="2">
    <source>
        <dbReference type="Proteomes" id="UP000748752"/>
    </source>
</evidence>
<dbReference type="EMBL" id="NRRV01000016">
    <property type="protein sequence ID" value="MBK1630783.1"/>
    <property type="molecule type" value="Genomic_DNA"/>
</dbReference>
<dbReference type="Gene3D" id="1.20.5.340">
    <property type="match status" value="1"/>
</dbReference>
<sequence length="88" mass="10006">MSAITFDTHKFIRKLEEAGFDPRQAEAVAAACREAQGEAELATKRDIERLEAKLETRFERQEGELRLNRWRLGLMLAGVVSLILKAFS</sequence>
<keyword evidence="2" id="KW-1185">Reference proteome</keyword>
<dbReference type="Proteomes" id="UP000748752">
    <property type="component" value="Unassembled WGS sequence"/>
</dbReference>
<dbReference type="RefSeq" id="WP_200235993.1">
    <property type="nucleotide sequence ID" value="NZ_NRRV01000016.1"/>
</dbReference>
<proteinExistence type="predicted"/>
<protein>
    <submittedName>
        <fullName evidence="1">DUF1640 domain-containing protein</fullName>
    </submittedName>
</protein>
<reference evidence="1 2" key="1">
    <citation type="journal article" date="2020" name="Microorganisms">
        <title>Osmotic Adaptation and Compatible Solute Biosynthesis of Phototrophic Bacteria as Revealed from Genome Analyses.</title>
        <authorList>
            <person name="Imhoff J.F."/>
            <person name="Rahn T."/>
            <person name="Kunzel S."/>
            <person name="Keller A."/>
            <person name="Neulinger S.C."/>
        </authorList>
    </citation>
    <scope>NUCLEOTIDE SEQUENCE [LARGE SCALE GENOMIC DNA]</scope>
    <source>
        <strain evidence="1 2">DSM 6210</strain>
    </source>
</reference>